<dbReference type="RefSeq" id="WP_380617581.1">
    <property type="nucleotide sequence ID" value="NZ_JBHSDK010000002.1"/>
</dbReference>
<keyword evidence="1" id="KW-0732">Signal</keyword>
<organism evidence="2 3">
    <name type="scientific">Salininema proteolyticum</name>
    <dbReference type="NCBI Taxonomy" id="1607685"/>
    <lineage>
        <taxon>Bacteria</taxon>
        <taxon>Bacillati</taxon>
        <taxon>Actinomycetota</taxon>
        <taxon>Actinomycetes</taxon>
        <taxon>Glycomycetales</taxon>
        <taxon>Glycomycetaceae</taxon>
        <taxon>Salininema</taxon>
    </lineage>
</organism>
<gene>
    <name evidence="2" type="ORF">ACFPET_01365</name>
</gene>
<feature type="signal peptide" evidence="1">
    <location>
        <begin position="1"/>
        <end position="29"/>
    </location>
</feature>
<evidence type="ECO:0000256" key="1">
    <source>
        <dbReference type="SAM" id="SignalP"/>
    </source>
</evidence>
<dbReference type="Proteomes" id="UP001595823">
    <property type="component" value="Unassembled WGS sequence"/>
</dbReference>
<evidence type="ECO:0000313" key="3">
    <source>
        <dbReference type="Proteomes" id="UP001595823"/>
    </source>
</evidence>
<keyword evidence="3" id="KW-1185">Reference proteome</keyword>
<reference evidence="3" key="1">
    <citation type="journal article" date="2019" name="Int. J. Syst. Evol. Microbiol.">
        <title>The Global Catalogue of Microorganisms (GCM) 10K type strain sequencing project: providing services to taxonomists for standard genome sequencing and annotation.</title>
        <authorList>
            <consortium name="The Broad Institute Genomics Platform"/>
            <consortium name="The Broad Institute Genome Sequencing Center for Infectious Disease"/>
            <person name="Wu L."/>
            <person name="Ma J."/>
        </authorList>
    </citation>
    <scope>NUCLEOTIDE SEQUENCE [LARGE SCALE GENOMIC DNA]</scope>
    <source>
        <strain evidence="3">IBRC-M 10908</strain>
    </source>
</reference>
<proteinExistence type="predicted"/>
<comment type="caution">
    <text evidence="2">The sequence shown here is derived from an EMBL/GenBank/DDBJ whole genome shotgun (WGS) entry which is preliminary data.</text>
</comment>
<protein>
    <recommendedName>
        <fullName evidence="4">Secreted protein</fullName>
    </recommendedName>
</protein>
<accession>A0ABV8TTQ1</accession>
<feature type="chain" id="PRO_5045927381" description="Secreted protein" evidence="1">
    <location>
        <begin position="30"/>
        <end position="133"/>
    </location>
</feature>
<evidence type="ECO:0000313" key="2">
    <source>
        <dbReference type="EMBL" id="MFC4333842.1"/>
    </source>
</evidence>
<name>A0ABV8TTQ1_9ACTN</name>
<evidence type="ECO:0008006" key="4">
    <source>
        <dbReference type="Google" id="ProtNLM"/>
    </source>
</evidence>
<dbReference type="EMBL" id="JBHSDK010000002">
    <property type="protein sequence ID" value="MFC4333842.1"/>
    <property type="molecule type" value="Genomic_DNA"/>
</dbReference>
<sequence>MKFKKTLRTLSTLAATGAAVFAFTSPAAAAPDYTLFTSDDNPGGTLRFWDYGDQMDVCDSDADGYSAVGYVWDTVTGKRIYAYHVPGNGNCERRTYKDYNMVEDRLYKFKICLDNNNHSYSDDKFCKTAYYRA</sequence>